<dbReference type="RefSeq" id="WP_220588967.1">
    <property type="nucleotide sequence ID" value="NZ_RKLQ01000002.1"/>
</dbReference>
<dbReference type="Gene3D" id="3.40.50.2000">
    <property type="entry name" value="Glycogen Phosphorylase B"/>
    <property type="match status" value="1"/>
</dbReference>
<dbReference type="EMBL" id="RKLQ01000002">
    <property type="protein sequence ID" value="MBX0304769.1"/>
    <property type="molecule type" value="Genomic_DNA"/>
</dbReference>
<dbReference type="SUPFAM" id="SSF53756">
    <property type="entry name" value="UDP-Glycosyltransferase/glycogen phosphorylase"/>
    <property type="match status" value="1"/>
</dbReference>
<organism evidence="1 2">
    <name type="scientific">Haloarcula salinisoli</name>
    <dbReference type="NCBI Taxonomy" id="2487746"/>
    <lineage>
        <taxon>Archaea</taxon>
        <taxon>Methanobacteriati</taxon>
        <taxon>Methanobacteriota</taxon>
        <taxon>Stenosarchaea group</taxon>
        <taxon>Halobacteria</taxon>
        <taxon>Halobacteriales</taxon>
        <taxon>Haloarculaceae</taxon>
        <taxon>Haloarcula</taxon>
    </lineage>
</organism>
<accession>A0A8J8CA03</accession>
<dbReference type="AlphaFoldDB" id="A0A8J8CA03"/>
<gene>
    <name evidence="1" type="ORF">EGD98_13930</name>
</gene>
<evidence type="ECO:0008006" key="3">
    <source>
        <dbReference type="Google" id="ProtNLM"/>
    </source>
</evidence>
<sequence>MEIRDPYATNPHVDSDSLNGWLRRRLEPFFVRHADQIVWDDGIQLPDDYFEKTYPKIPSDKWTKLPHLGFENKKFEGADEQCFDSFTITYAGSFYEGWIEPYSVLKGLAEFDKQFPDADIELRFYGDWNSKYDEAAKEAGVSDLISTFDWIEYEDLIPILKGSDAVLYIGGTDPSNKLNIPSKMYDYVGSSTPILAVVDNSFRAAKFVADNELGIVVSPSDAHEIALALKSLYENDISYDETITNRFSRSKKMDELTEILDGMV</sequence>
<comment type="caution">
    <text evidence="1">The sequence shown here is derived from an EMBL/GenBank/DDBJ whole genome shotgun (WGS) entry which is preliminary data.</text>
</comment>
<name>A0A8J8CA03_9EURY</name>
<protein>
    <recommendedName>
        <fullName evidence="3">Glycosyl transferases group 1</fullName>
    </recommendedName>
</protein>
<evidence type="ECO:0000313" key="2">
    <source>
        <dbReference type="Proteomes" id="UP000783863"/>
    </source>
</evidence>
<reference evidence="1" key="1">
    <citation type="submission" date="2021-06" db="EMBL/GenBank/DDBJ databases">
        <title>Halomicroarcula sp. F24A a new haloarchaeum isolated from saline soil.</title>
        <authorList>
            <person name="Duran-Viseras A."/>
            <person name="Sanchez-Porro C."/>
            <person name="Ventosa A."/>
        </authorList>
    </citation>
    <scope>NUCLEOTIDE SEQUENCE</scope>
    <source>
        <strain evidence="1">F24A</strain>
    </source>
</reference>
<dbReference type="Proteomes" id="UP000783863">
    <property type="component" value="Unassembled WGS sequence"/>
</dbReference>
<evidence type="ECO:0000313" key="1">
    <source>
        <dbReference type="EMBL" id="MBX0304769.1"/>
    </source>
</evidence>
<proteinExistence type="predicted"/>
<keyword evidence="2" id="KW-1185">Reference proteome</keyword>